<dbReference type="EMBL" id="JAZHRV010000001">
    <property type="protein sequence ID" value="MEH2552885.1"/>
    <property type="molecule type" value="Genomic_DNA"/>
</dbReference>
<feature type="transmembrane region" description="Helical" evidence="1">
    <location>
        <begin position="178"/>
        <end position="196"/>
    </location>
</feature>
<protein>
    <recommendedName>
        <fullName evidence="2">DUF3592 domain-containing protein</fullName>
    </recommendedName>
</protein>
<dbReference type="Proteomes" id="UP001364224">
    <property type="component" value="Unassembled WGS sequence"/>
</dbReference>
<evidence type="ECO:0000259" key="2">
    <source>
        <dbReference type="Pfam" id="PF12158"/>
    </source>
</evidence>
<dbReference type="RefSeq" id="WP_334477251.1">
    <property type="nucleotide sequence ID" value="NZ_JAZHRV010000001.1"/>
</dbReference>
<keyword evidence="1" id="KW-0812">Transmembrane</keyword>
<evidence type="ECO:0000313" key="4">
    <source>
        <dbReference type="Proteomes" id="UP001364224"/>
    </source>
</evidence>
<name>A0ABU8B2W8_9BRAD</name>
<feature type="transmembrane region" description="Helical" evidence="1">
    <location>
        <begin position="304"/>
        <end position="322"/>
    </location>
</feature>
<gene>
    <name evidence="3" type="ORF">V1286_000414</name>
</gene>
<feature type="domain" description="DUF3592" evidence="2">
    <location>
        <begin position="209"/>
        <end position="300"/>
    </location>
</feature>
<keyword evidence="4" id="KW-1185">Reference proteome</keyword>
<sequence length="325" mass="35858">MLPDLPWFVYAMLLAPLGLLLAAATYKSLQVRAAREWPSTAGKVVVSKAEVRKVKVIDSEREEGHRFEERNFADIVYEYSVAGRKLRNNRVSIGEDLGNFQVAETIAKYPAGAVVTVYYNPRHPDQAVLERDLPKGMWGCLGIGTAIVLAIVFGSAIGLHQLTEFASKHLANPKVSPFVVAMSAFGFLIALFGLALHRQASLARKWPVVPGTIKSSGLEQFMSAPSEPTERSQLTFQSKVSFAYRFNAIDYVSQHASLGGKVSSTSRGLVERFARKYPNGAKVKVYVNPLNPSEAVLEPRASHIWILWASVTFIWGVAYYVAFHG</sequence>
<organism evidence="3 4">
    <name type="scientific">Bradyrhizobium algeriense</name>
    <dbReference type="NCBI Taxonomy" id="634784"/>
    <lineage>
        <taxon>Bacteria</taxon>
        <taxon>Pseudomonadati</taxon>
        <taxon>Pseudomonadota</taxon>
        <taxon>Alphaproteobacteria</taxon>
        <taxon>Hyphomicrobiales</taxon>
        <taxon>Nitrobacteraceae</taxon>
        <taxon>Bradyrhizobium</taxon>
    </lineage>
</organism>
<comment type="caution">
    <text evidence="3">The sequence shown here is derived from an EMBL/GenBank/DDBJ whole genome shotgun (WGS) entry which is preliminary data.</text>
</comment>
<feature type="domain" description="DUF3592" evidence="2">
    <location>
        <begin position="56"/>
        <end position="133"/>
    </location>
</feature>
<evidence type="ECO:0000313" key="3">
    <source>
        <dbReference type="EMBL" id="MEH2552885.1"/>
    </source>
</evidence>
<proteinExistence type="predicted"/>
<keyword evidence="1" id="KW-0472">Membrane</keyword>
<accession>A0ABU8B2W8</accession>
<feature type="transmembrane region" description="Helical" evidence="1">
    <location>
        <begin position="138"/>
        <end position="158"/>
    </location>
</feature>
<feature type="transmembrane region" description="Helical" evidence="1">
    <location>
        <begin position="6"/>
        <end position="26"/>
    </location>
</feature>
<keyword evidence="1" id="KW-1133">Transmembrane helix</keyword>
<reference evidence="3 4" key="1">
    <citation type="submission" date="2024-02" db="EMBL/GenBank/DDBJ databases">
        <title>Adaptive strategies in a cosmopolitan and abundant soil bacterium.</title>
        <authorList>
            <person name="Carini P."/>
        </authorList>
    </citation>
    <scope>NUCLEOTIDE SEQUENCE [LARGE SCALE GENOMIC DNA]</scope>
    <source>
        <strain evidence="3 4">AZCC 1608</strain>
    </source>
</reference>
<evidence type="ECO:0000256" key="1">
    <source>
        <dbReference type="SAM" id="Phobius"/>
    </source>
</evidence>
<dbReference type="InterPro" id="IPR021994">
    <property type="entry name" value="DUF3592"/>
</dbReference>
<dbReference type="Pfam" id="PF12158">
    <property type="entry name" value="DUF3592"/>
    <property type="match status" value="2"/>
</dbReference>